<accession>A0ABT9HRP5</accession>
<sequence>MNATPAPICDRALSVVVPVYNEEAGIDELMRRVEAVCAAQYPDDYEILLVNDGSSDDSWAHICRHADAKPHVVGINLSRNHGHQLALAAGLEHVRGELVFVLDADLQDPPELLGEMVATIADGADVVYGQRTARAGETAFKRGTAALFYRFLQTMTDVAIPRDTGDFRLMTRRVVEQLKAMPERYRFVRGMVSWIGLRQVAVPYERDARFAGQTNYPLRKMIGLAVDAVTSFSTVPLRFASHLGMAFGLLGILALGWVGWGWLSGEAVQGWASLAALILIIGSVQLMVLGVFGEYLGRMYMEAKGRPLFIVDEIRTRESAEGAGNAVHRMNQDLREAYREAS</sequence>
<dbReference type="Gene3D" id="3.90.550.10">
    <property type="entry name" value="Spore Coat Polysaccharide Biosynthesis Protein SpsA, Chain A"/>
    <property type="match status" value="1"/>
</dbReference>
<keyword evidence="5 7" id="KW-1133">Transmembrane helix</keyword>
<dbReference type="PANTHER" id="PTHR48090:SF1">
    <property type="entry name" value="PROPHAGE BACTOPRENOL GLUCOSYL TRANSFERASE HOMOLOG"/>
    <property type="match status" value="1"/>
</dbReference>
<evidence type="ECO:0000256" key="1">
    <source>
        <dbReference type="ARBA" id="ARBA00004141"/>
    </source>
</evidence>
<dbReference type="Pfam" id="PF00535">
    <property type="entry name" value="Glycos_transf_2"/>
    <property type="match status" value="1"/>
</dbReference>
<evidence type="ECO:0000256" key="3">
    <source>
        <dbReference type="ARBA" id="ARBA00022679"/>
    </source>
</evidence>
<comment type="caution">
    <text evidence="9">The sequence shown here is derived from an EMBL/GenBank/DDBJ whole genome shotgun (WGS) entry which is preliminary data.</text>
</comment>
<dbReference type="PANTHER" id="PTHR48090">
    <property type="entry name" value="UNDECAPRENYL-PHOSPHATE 4-DEOXY-4-FORMAMIDO-L-ARABINOSE TRANSFERASE-RELATED"/>
    <property type="match status" value="1"/>
</dbReference>
<reference evidence="9 10" key="1">
    <citation type="submission" date="2023-08" db="EMBL/GenBank/DDBJ databases">
        <title>genomic of G39.</title>
        <authorList>
            <person name="Wang Y."/>
        </authorList>
    </citation>
    <scope>NUCLEOTIDE SEQUENCE [LARGE SCALE GENOMIC DNA]</scope>
    <source>
        <strain evidence="9 10">G39</strain>
    </source>
</reference>
<keyword evidence="3 9" id="KW-0808">Transferase</keyword>
<evidence type="ECO:0000256" key="7">
    <source>
        <dbReference type="SAM" id="Phobius"/>
    </source>
</evidence>
<proteinExistence type="predicted"/>
<dbReference type="EMBL" id="JAVAIM010000001">
    <property type="protein sequence ID" value="MDP4575802.1"/>
    <property type="molecule type" value="Genomic_DNA"/>
</dbReference>
<dbReference type="InterPro" id="IPR001173">
    <property type="entry name" value="Glyco_trans_2-like"/>
</dbReference>
<feature type="transmembrane region" description="Helical" evidence="7">
    <location>
        <begin position="275"/>
        <end position="296"/>
    </location>
</feature>
<organism evidence="9 10">
    <name type="scientific">Qipengyuania profundimaris</name>
    <dbReference type="NCBI Taxonomy" id="3067652"/>
    <lineage>
        <taxon>Bacteria</taxon>
        <taxon>Pseudomonadati</taxon>
        <taxon>Pseudomonadota</taxon>
        <taxon>Alphaproteobacteria</taxon>
        <taxon>Sphingomonadales</taxon>
        <taxon>Erythrobacteraceae</taxon>
        <taxon>Qipengyuania</taxon>
    </lineage>
</organism>
<dbReference type="SUPFAM" id="SSF53448">
    <property type="entry name" value="Nucleotide-diphospho-sugar transferases"/>
    <property type="match status" value="1"/>
</dbReference>
<dbReference type="RefSeq" id="WP_305933048.1">
    <property type="nucleotide sequence ID" value="NZ_JAVAIM010000001.1"/>
</dbReference>
<feature type="transmembrane region" description="Helical" evidence="7">
    <location>
        <begin position="243"/>
        <end position="263"/>
    </location>
</feature>
<keyword evidence="10" id="KW-1185">Reference proteome</keyword>
<evidence type="ECO:0000256" key="6">
    <source>
        <dbReference type="ARBA" id="ARBA00023136"/>
    </source>
</evidence>
<comment type="subcellular location">
    <subcellularLocation>
        <location evidence="1">Membrane</location>
        <topology evidence="1">Multi-pass membrane protein</topology>
    </subcellularLocation>
</comment>
<evidence type="ECO:0000313" key="10">
    <source>
        <dbReference type="Proteomes" id="UP001240639"/>
    </source>
</evidence>
<dbReference type="InterPro" id="IPR029044">
    <property type="entry name" value="Nucleotide-diphossugar_trans"/>
</dbReference>
<evidence type="ECO:0000313" key="9">
    <source>
        <dbReference type="EMBL" id="MDP4575802.1"/>
    </source>
</evidence>
<protein>
    <submittedName>
        <fullName evidence="9">Glycosyltransferase family 2 protein</fullName>
        <ecNumber evidence="9">2.4.-.-</ecNumber>
    </submittedName>
</protein>
<name>A0ABT9HRP5_9SPHN</name>
<dbReference type="InterPro" id="IPR050256">
    <property type="entry name" value="Glycosyltransferase_2"/>
</dbReference>
<evidence type="ECO:0000259" key="8">
    <source>
        <dbReference type="Pfam" id="PF00535"/>
    </source>
</evidence>
<evidence type="ECO:0000256" key="2">
    <source>
        <dbReference type="ARBA" id="ARBA00022676"/>
    </source>
</evidence>
<gene>
    <name evidence="9" type="ORF">Q9K02_11680</name>
</gene>
<dbReference type="Proteomes" id="UP001240639">
    <property type="component" value="Unassembled WGS sequence"/>
</dbReference>
<dbReference type="EC" id="2.4.-.-" evidence="9"/>
<feature type="domain" description="Glycosyltransferase 2-like" evidence="8">
    <location>
        <begin position="14"/>
        <end position="178"/>
    </location>
</feature>
<keyword evidence="6 7" id="KW-0472">Membrane</keyword>
<dbReference type="GO" id="GO:0016757">
    <property type="term" value="F:glycosyltransferase activity"/>
    <property type="evidence" value="ECO:0007669"/>
    <property type="project" value="UniProtKB-KW"/>
</dbReference>
<keyword evidence="2 9" id="KW-0328">Glycosyltransferase</keyword>
<dbReference type="CDD" id="cd04187">
    <property type="entry name" value="DPM1_like_bac"/>
    <property type="match status" value="1"/>
</dbReference>
<keyword evidence="4 7" id="KW-0812">Transmembrane</keyword>
<evidence type="ECO:0000256" key="4">
    <source>
        <dbReference type="ARBA" id="ARBA00022692"/>
    </source>
</evidence>
<evidence type="ECO:0000256" key="5">
    <source>
        <dbReference type="ARBA" id="ARBA00022989"/>
    </source>
</evidence>